<sequence>MAVKEAPRAATLAHRGVWCAPVRLHVRYNGGLNFKQRIPAKSMRVFYTFVRDWGFVSDREKCIFQP</sequence>
<accession>A0A453HQ20</accession>
<keyword evidence="2" id="KW-1185">Reference proteome</keyword>
<organism evidence="1 2">
    <name type="scientific">Aegilops tauschii subsp. strangulata</name>
    <name type="common">Goatgrass</name>
    <dbReference type="NCBI Taxonomy" id="200361"/>
    <lineage>
        <taxon>Eukaryota</taxon>
        <taxon>Viridiplantae</taxon>
        <taxon>Streptophyta</taxon>
        <taxon>Embryophyta</taxon>
        <taxon>Tracheophyta</taxon>
        <taxon>Spermatophyta</taxon>
        <taxon>Magnoliopsida</taxon>
        <taxon>Liliopsida</taxon>
        <taxon>Poales</taxon>
        <taxon>Poaceae</taxon>
        <taxon>BOP clade</taxon>
        <taxon>Pooideae</taxon>
        <taxon>Triticodae</taxon>
        <taxon>Triticeae</taxon>
        <taxon>Triticinae</taxon>
        <taxon>Aegilops</taxon>
    </lineage>
</organism>
<evidence type="ECO:0000313" key="2">
    <source>
        <dbReference type="Proteomes" id="UP000015105"/>
    </source>
</evidence>
<reference evidence="1" key="3">
    <citation type="journal article" date="2017" name="Nature">
        <title>Genome sequence of the progenitor of the wheat D genome Aegilops tauschii.</title>
        <authorList>
            <person name="Luo M.C."/>
            <person name="Gu Y.Q."/>
            <person name="Puiu D."/>
            <person name="Wang H."/>
            <person name="Twardziok S.O."/>
            <person name="Deal K.R."/>
            <person name="Huo N."/>
            <person name="Zhu T."/>
            <person name="Wang L."/>
            <person name="Wang Y."/>
            <person name="McGuire P.E."/>
            <person name="Liu S."/>
            <person name="Long H."/>
            <person name="Ramasamy R.K."/>
            <person name="Rodriguez J.C."/>
            <person name="Van S.L."/>
            <person name="Yuan L."/>
            <person name="Wang Z."/>
            <person name="Xia Z."/>
            <person name="Xiao L."/>
            <person name="Anderson O.D."/>
            <person name="Ouyang S."/>
            <person name="Liang Y."/>
            <person name="Zimin A.V."/>
            <person name="Pertea G."/>
            <person name="Qi P."/>
            <person name="Bennetzen J.L."/>
            <person name="Dai X."/>
            <person name="Dawson M.W."/>
            <person name="Muller H.G."/>
            <person name="Kugler K."/>
            <person name="Rivarola-Duarte L."/>
            <person name="Spannagl M."/>
            <person name="Mayer K.F.X."/>
            <person name="Lu F.H."/>
            <person name="Bevan M.W."/>
            <person name="Leroy P."/>
            <person name="Li P."/>
            <person name="You F.M."/>
            <person name="Sun Q."/>
            <person name="Liu Z."/>
            <person name="Lyons E."/>
            <person name="Wicker T."/>
            <person name="Salzberg S.L."/>
            <person name="Devos K.M."/>
            <person name="Dvorak J."/>
        </authorList>
    </citation>
    <scope>NUCLEOTIDE SEQUENCE [LARGE SCALE GENOMIC DNA]</scope>
    <source>
        <strain evidence="1">cv. AL8/78</strain>
    </source>
</reference>
<proteinExistence type="predicted"/>
<dbReference type="AlphaFoldDB" id="A0A453HQ20"/>
<protein>
    <submittedName>
        <fullName evidence="1">Uncharacterized protein</fullName>
    </submittedName>
</protein>
<reference evidence="2" key="2">
    <citation type="journal article" date="2017" name="Nat. Plants">
        <title>The Aegilops tauschii genome reveals multiple impacts of transposons.</title>
        <authorList>
            <person name="Zhao G."/>
            <person name="Zou C."/>
            <person name="Li K."/>
            <person name="Wang K."/>
            <person name="Li T."/>
            <person name="Gao L."/>
            <person name="Zhang X."/>
            <person name="Wang H."/>
            <person name="Yang Z."/>
            <person name="Liu X."/>
            <person name="Jiang W."/>
            <person name="Mao L."/>
            <person name="Kong X."/>
            <person name="Jiao Y."/>
            <person name="Jia J."/>
        </authorList>
    </citation>
    <scope>NUCLEOTIDE SEQUENCE [LARGE SCALE GENOMIC DNA]</scope>
    <source>
        <strain evidence="2">cv. AL8/78</strain>
    </source>
</reference>
<dbReference type="Proteomes" id="UP000015105">
    <property type="component" value="Chromosome 4D"/>
</dbReference>
<dbReference type="EnsemblPlants" id="AET4Gv20259100.1">
    <property type="protein sequence ID" value="AET4Gv20259100.1"/>
    <property type="gene ID" value="AET4Gv20259100"/>
</dbReference>
<reference evidence="1" key="5">
    <citation type="journal article" date="2021" name="G3 (Bethesda)">
        <title>Aegilops tauschii genome assembly Aet v5.0 features greater sequence contiguity and improved annotation.</title>
        <authorList>
            <person name="Wang L."/>
            <person name="Zhu T."/>
            <person name="Rodriguez J.C."/>
            <person name="Deal K.R."/>
            <person name="Dubcovsky J."/>
            <person name="McGuire P.E."/>
            <person name="Lux T."/>
            <person name="Spannagl M."/>
            <person name="Mayer K.F.X."/>
            <person name="Baldrich P."/>
            <person name="Meyers B.C."/>
            <person name="Huo N."/>
            <person name="Gu Y.Q."/>
            <person name="Zhou H."/>
            <person name="Devos K.M."/>
            <person name="Bennetzen J.L."/>
            <person name="Unver T."/>
            <person name="Budak H."/>
            <person name="Gulick P.J."/>
            <person name="Galiba G."/>
            <person name="Kalapos B."/>
            <person name="Nelson D.R."/>
            <person name="Li P."/>
            <person name="You F.M."/>
            <person name="Luo M.C."/>
            <person name="Dvorak J."/>
        </authorList>
    </citation>
    <scope>NUCLEOTIDE SEQUENCE [LARGE SCALE GENOMIC DNA]</scope>
    <source>
        <strain evidence="1">cv. AL8/78</strain>
    </source>
</reference>
<reference evidence="2" key="1">
    <citation type="journal article" date="2014" name="Science">
        <title>Ancient hybridizations among the ancestral genomes of bread wheat.</title>
        <authorList>
            <consortium name="International Wheat Genome Sequencing Consortium,"/>
            <person name="Marcussen T."/>
            <person name="Sandve S.R."/>
            <person name="Heier L."/>
            <person name="Spannagl M."/>
            <person name="Pfeifer M."/>
            <person name="Jakobsen K.S."/>
            <person name="Wulff B.B."/>
            <person name="Steuernagel B."/>
            <person name="Mayer K.F."/>
            <person name="Olsen O.A."/>
        </authorList>
    </citation>
    <scope>NUCLEOTIDE SEQUENCE [LARGE SCALE GENOMIC DNA]</scope>
    <source>
        <strain evidence="2">cv. AL8/78</strain>
    </source>
</reference>
<reference evidence="1" key="4">
    <citation type="submission" date="2019-03" db="UniProtKB">
        <authorList>
            <consortium name="EnsemblPlants"/>
        </authorList>
    </citation>
    <scope>IDENTIFICATION</scope>
</reference>
<name>A0A453HQ20_AEGTS</name>
<evidence type="ECO:0000313" key="1">
    <source>
        <dbReference type="EnsemblPlants" id="AET4Gv20259100.1"/>
    </source>
</evidence>
<dbReference type="Gramene" id="AET4Gv20259100.1">
    <property type="protein sequence ID" value="AET4Gv20259100.1"/>
    <property type="gene ID" value="AET4Gv20259100"/>
</dbReference>